<dbReference type="EMBL" id="FUKJ01000187">
    <property type="protein sequence ID" value="SJM92344.1"/>
    <property type="molecule type" value="Genomic_DNA"/>
</dbReference>
<dbReference type="SUPFAM" id="SSF47413">
    <property type="entry name" value="lambda repressor-like DNA-binding domains"/>
    <property type="match status" value="1"/>
</dbReference>
<dbReference type="Proteomes" id="UP000195442">
    <property type="component" value="Unassembled WGS sequence"/>
</dbReference>
<evidence type="ECO:0000259" key="1">
    <source>
        <dbReference type="PROSITE" id="PS50943"/>
    </source>
</evidence>
<sequence>MRRRPGVLEKGFNSRYWGRSVTFQAVSRWLRGEAIPSQDKLQVLADWLKVEPHALRFGEEAALSIRAKRKQWDEALDYQERETIEVYLSLPVPQRKILRAVIDAFIKAFPAGAIVDEARKKSD</sequence>
<protein>
    <submittedName>
        <fullName evidence="2">Helix-turn-helix protein</fullName>
    </submittedName>
</protein>
<dbReference type="AlphaFoldDB" id="A0A1R4H7X9"/>
<dbReference type="PROSITE" id="PS50943">
    <property type="entry name" value="HTH_CROC1"/>
    <property type="match status" value="1"/>
</dbReference>
<evidence type="ECO:0000313" key="3">
    <source>
        <dbReference type="Proteomes" id="UP000195442"/>
    </source>
</evidence>
<dbReference type="InterPro" id="IPR010982">
    <property type="entry name" value="Lambda_DNA-bd_dom_sf"/>
</dbReference>
<reference evidence="3" key="1">
    <citation type="submission" date="2017-02" db="EMBL/GenBank/DDBJ databases">
        <authorList>
            <person name="Daims H."/>
        </authorList>
    </citation>
    <scope>NUCLEOTIDE SEQUENCE [LARGE SCALE GENOMIC DNA]</scope>
</reference>
<dbReference type="Gene3D" id="1.10.260.40">
    <property type="entry name" value="lambda repressor-like DNA-binding domains"/>
    <property type="match status" value="1"/>
</dbReference>
<evidence type="ECO:0000313" key="2">
    <source>
        <dbReference type="EMBL" id="SJM92344.1"/>
    </source>
</evidence>
<gene>
    <name evidence="2" type="ORF">CRENPOLYSF2_2670002</name>
</gene>
<dbReference type="CDD" id="cd00093">
    <property type="entry name" value="HTH_XRE"/>
    <property type="match status" value="1"/>
</dbReference>
<accession>A0A1R4H7X9</accession>
<keyword evidence="3" id="KW-1185">Reference proteome</keyword>
<dbReference type="InterPro" id="IPR001387">
    <property type="entry name" value="Cro/C1-type_HTH"/>
</dbReference>
<dbReference type="RefSeq" id="WP_218780275.1">
    <property type="nucleotide sequence ID" value="NZ_FUKJ01000187.1"/>
</dbReference>
<feature type="domain" description="HTH cro/C1-type" evidence="1">
    <location>
        <begin position="21"/>
        <end position="55"/>
    </location>
</feature>
<proteinExistence type="predicted"/>
<organism evidence="2 3">
    <name type="scientific">Crenothrix polyspora</name>
    <dbReference type="NCBI Taxonomy" id="360316"/>
    <lineage>
        <taxon>Bacteria</taxon>
        <taxon>Pseudomonadati</taxon>
        <taxon>Pseudomonadota</taxon>
        <taxon>Gammaproteobacteria</taxon>
        <taxon>Methylococcales</taxon>
        <taxon>Crenotrichaceae</taxon>
        <taxon>Crenothrix</taxon>
    </lineage>
</organism>
<dbReference type="GO" id="GO:0003677">
    <property type="term" value="F:DNA binding"/>
    <property type="evidence" value="ECO:0007669"/>
    <property type="project" value="InterPro"/>
</dbReference>
<name>A0A1R4H7X9_9GAMM</name>